<dbReference type="EC" id="1.-.-.-" evidence="2"/>
<dbReference type="EMBL" id="JBHTLK010000009">
    <property type="protein sequence ID" value="MFD1146229.1"/>
    <property type="molecule type" value="Genomic_DNA"/>
</dbReference>
<evidence type="ECO:0000313" key="3">
    <source>
        <dbReference type="Proteomes" id="UP001597168"/>
    </source>
</evidence>
<dbReference type="InterPro" id="IPR024747">
    <property type="entry name" value="Pyridox_Oxase-rel"/>
</dbReference>
<dbReference type="Pfam" id="PF12900">
    <property type="entry name" value="Pyridox_ox_2"/>
    <property type="match status" value="1"/>
</dbReference>
<name>A0ABW3QGF3_9PSEU</name>
<feature type="compositionally biased region" description="Low complexity" evidence="1">
    <location>
        <begin position="1"/>
        <end position="22"/>
    </location>
</feature>
<dbReference type="PANTHER" id="PTHR34071">
    <property type="entry name" value="5-NITROIMIDAZOLE ANTIBIOTICS RESISTANCE PROTEIN, NIMA-FAMILY-RELATED PROTEIN-RELATED"/>
    <property type="match status" value="1"/>
</dbReference>
<dbReference type="InterPro" id="IPR012349">
    <property type="entry name" value="Split_barrel_FMN-bd"/>
</dbReference>
<dbReference type="Gene3D" id="2.30.110.10">
    <property type="entry name" value="Electron Transport, Fmn-binding Protein, Chain A"/>
    <property type="match status" value="1"/>
</dbReference>
<evidence type="ECO:0000256" key="1">
    <source>
        <dbReference type="SAM" id="MobiDB-lite"/>
    </source>
</evidence>
<dbReference type="SUPFAM" id="SSF50475">
    <property type="entry name" value="FMN-binding split barrel"/>
    <property type="match status" value="1"/>
</dbReference>
<dbReference type="Proteomes" id="UP001597168">
    <property type="component" value="Unassembled WGS sequence"/>
</dbReference>
<dbReference type="GO" id="GO:0016491">
    <property type="term" value="F:oxidoreductase activity"/>
    <property type="evidence" value="ECO:0007669"/>
    <property type="project" value="UniProtKB-KW"/>
</dbReference>
<evidence type="ECO:0000313" key="2">
    <source>
        <dbReference type="EMBL" id="MFD1146229.1"/>
    </source>
</evidence>
<protein>
    <submittedName>
        <fullName evidence="2">Pyridoxamine 5'-phosphate oxidase family protein</fullName>
        <ecNumber evidence="2">1.-.-.-</ecNumber>
    </submittedName>
</protein>
<accession>A0ABW3QGF3</accession>
<dbReference type="RefSeq" id="WP_380719752.1">
    <property type="nucleotide sequence ID" value="NZ_JBHTLK010000009.1"/>
</dbReference>
<sequence length="292" mass="30587">MHLSLAESAKSSSAGGSISVSGRAERSSVLAPGQVRQEDGARDPQGGLLLPRGFTALDPDSPPDARYDLKAPAVLPRLYGFQEKGPPDNPTGVVYLHGSHDSRMTRLITPKNGGAGPVPRKMVCLAVTHVDALVLARSTLHNAVAYRSTVVYGHAVLVEDPREKEEALRVITEQAAPGRWADSRPPSADELGWTAITRVEIERASAKVRTGGPAPDKADGGHWAGVLPILPATTTRSQVRSAAPITPPPGHRHPDRTTRPSQMEGAPGEPSGGGGPSGVGVMVMSAPPRIPE</sequence>
<comment type="caution">
    <text evidence="2">The sequence shown here is derived from an EMBL/GenBank/DDBJ whole genome shotgun (WGS) entry which is preliminary data.</text>
</comment>
<keyword evidence="3" id="KW-1185">Reference proteome</keyword>
<reference evidence="3" key="1">
    <citation type="journal article" date="2019" name="Int. J. Syst. Evol. Microbiol.">
        <title>The Global Catalogue of Microorganisms (GCM) 10K type strain sequencing project: providing services to taxonomists for standard genome sequencing and annotation.</title>
        <authorList>
            <consortium name="The Broad Institute Genomics Platform"/>
            <consortium name="The Broad Institute Genome Sequencing Center for Infectious Disease"/>
            <person name="Wu L."/>
            <person name="Ma J."/>
        </authorList>
    </citation>
    <scope>NUCLEOTIDE SEQUENCE [LARGE SCALE GENOMIC DNA]</scope>
    <source>
        <strain evidence="3">CCUG 60214</strain>
    </source>
</reference>
<gene>
    <name evidence="2" type="ORF">ACFQ3T_03745</name>
</gene>
<feature type="region of interest" description="Disordered" evidence="1">
    <location>
        <begin position="1"/>
        <end position="65"/>
    </location>
</feature>
<feature type="region of interest" description="Disordered" evidence="1">
    <location>
        <begin position="232"/>
        <end position="292"/>
    </location>
</feature>
<keyword evidence="2" id="KW-0560">Oxidoreductase</keyword>
<organism evidence="2 3">
    <name type="scientific">Saccharothrix hoggarensis</name>
    <dbReference type="NCBI Taxonomy" id="913853"/>
    <lineage>
        <taxon>Bacteria</taxon>
        <taxon>Bacillati</taxon>
        <taxon>Actinomycetota</taxon>
        <taxon>Actinomycetes</taxon>
        <taxon>Pseudonocardiales</taxon>
        <taxon>Pseudonocardiaceae</taxon>
        <taxon>Saccharothrix</taxon>
    </lineage>
</organism>
<dbReference type="PANTHER" id="PTHR34071:SF2">
    <property type="entry name" value="FLAVIN-NUCLEOTIDE-BINDING PROTEIN"/>
    <property type="match status" value="1"/>
</dbReference>
<proteinExistence type="predicted"/>